<sequence>MKRTFLKAAIITILAMNWIGTVPAQAQPNLAGSAKVAATTLNVRSQPDAGSKVVGTLSNNTVVAISDEAYGWIKVKSGNMSGWVAGQYLIKQTGSTAANSSGKSGSVTTASGSSGNANVLVDSLYMRKGPGTEHTALGVLSQGDKLQVMERNQDWVKVKAANGLNGWVFGKYIGSQPAKTAAQQLGSSSKGLQGKVIVIDPGHGGNDNGVIGKKYASSEKTLNLKTSLYLADKLRSAGAQAILTRTSDKEKPELSKRVVISESKHADAFISIHYNSSPKPVSGTLTFYYSKTKDMPLARKIESRLDQSLELKSNGISFGDYHVLRENARPSALVELGFLSNAKDEGIVRTSAYQQKAAEAIVSGLKDYFNSM</sequence>
<evidence type="ECO:0000256" key="2">
    <source>
        <dbReference type="ARBA" id="ARBA00023316"/>
    </source>
</evidence>
<dbReference type="GO" id="GO:0008745">
    <property type="term" value="F:N-acetylmuramoyl-L-alanine amidase activity"/>
    <property type="evidence" value="ECO:0007669"/>
    <property type="project" value="UniProtKB-EC"/>
</dbReference>
<evidence type="ECO:0000313" key="6">
    <source>
        <dbReference type="Proteomes" id="UP001057134"/>
    </source>
</evidence>
<dbReference type="InterPro" id="IPR002508">
    <property type="entry name" value="MurNAc-LAA_cat"/>
</dbReference>
<gene>
    <name evidence="5" type="primary">lytC_1</name>
    <name evidence="5" type="ORF">SK3146_00070</name>
</gene>
<dbReference type="PANTHER" id="PTHR30404">
    <property type="entry name" value="N-ACETYLMURAMOYL-L-ALANINE AMIDASE"/>
    <property type="match status" value="1"/>
</dbReference>
<dbReference type="Gene3D" id="3.40.630.40">
    <property type="entry name" value="Zn-dependent exopeptidases"/>
    <property type="match status" value="1"/>
</dbReference>
<keyword evidence="1 5" id="KW-0378">Hydrolase</keyword>
<dbReference type="Pfam" id="PF01520">
    <property type="entry name" value="Amidase_3"/>
    <property type="match status" value="1"/>
</dbReference>
<dbReference type="InterPro" id="IPR003646">
    <property type="entry name" value="SH3-like_bac-type"/>
</dbReference>
<name>A0ABY4RH09_9BACL</name>
<evidence type="ECO:0000313" key="5">
    <source>
        <dbReference type="EMBL" id="UQZ80914.1"/>
    </source>
</evidence>
<dbReference type="Pfam" id="PF08239">
    <property type="entry name" value="SH3_3"/>
    <property type="match status" value="2"/>
</dbReference>
<evidence type="ECO:0000259" key="4">
    <source>
        <dbReference type="PROSITE" id="PS51781"/>
    </source>
</evidence>
<dbReference type="RefSeq" id="WP_249863190.1">
    <property type="nucleotide sequence ID" value="NZ_CP027059.1"/>
</dbReference>
<keyword evidence="6" id="KW-1185">Reference proteome</keyword>
<dbReference type="Gene3D" id="2.30.30.40">
    <property type="entry name" value="SH3 Domains"/>
    <property type="match status" value="2"/>
</dbReference>
<dbReference type="PANTHER" id="PTHR30404:SF0">
    <property type="entry name" value="N-ACETYLMURAMOYL-L-ALANINE AMIDASE AMIC"/>
    <property type="match status" value="1"/>
</dbReference>
<dbReference type="PROSITE" id="PS51781">
    <property type="entry name" value="SH3B"/>
    <property type="match status" value="2"/>
</dbReference>
<keyword evidence="2" id="KW-0961">Cell wall biogenesis/degradation</keyword>
<reference evidence="5" key="2">
    <citation type="journal article" date="2021" name="J Anim Sci Technol">
        <title>Complete genome sequence of Paenibacillus konkukensis sp. nov. SK3146 as a potential probiotic strain.</title>
        <authorList>
            <person name="Jung H.I."/>
            <person name="Park S."/>
            <person name="Niu K.M."/>
            <person name="Lee S.W."/>
            <person name="Kothari D."/>
            <person name="Yi K.J."/>
            <person name="Kim S.K."/>
        </authorList>
    </citation>
    <scope>NUCLEOTIDE SEQUENCE</scope>
    <source>
        <strain evidence="5">SK3146</strain>
    </source>
</reference>
<evidence type="ECO:0000256" key="3">
    <source>
        <dbReference type="SAM" id="SignalP"/>
    </source>
</evidence>
<proteinExistence type="predicted"/>
<reference evidence="5" key="1">
    <citation type="submission" date="2018-02" db="EMBL/GenBank/DDBJ databases">
        <authorList>
            <person name="Kim S.-K."/>
            <person name="Jung H.-I."/>
            <person name="Lee S.-W."/>
        </authorList>
    </citation>
    <scope>NUCLEOTIDE SEQUENCE</scope>
    <source>
        <strain evidence="5">SK3146</strain>
    </source>
</reference>
<keyword evidence="3" id="KW-0732">Signal</keyword>
<feature type="chain" id="PRO_5047115171" evidence="3">
    <location>
        <begin position="27"/>
        <end position="372"/>
    </location>
</feature>
<dbReference type="SUPFAM" id="SSF53187">
    <property type="entry name" value="Zn-dependent exopeptidases"/>
    <property type="match status" value="1"/>
</dbReference>
<dbReference type="CDD" id="cd02696">
    <property type="entry name" value="MurNAc-LAA"/>
    <property type="match status" value="1"/>
</dbReference>
<accession>A0ABY4RH09</accession>
<dbReference type="EMBL" id="CP027059">
    <property type="protein sequence ID" value="UQZ80914.1"/>
    <property type="molecule type" value="Genomic_DNA"/>
</dbReference>
<dbReference type="EC" id="3.5.1.28" evidence="5"/>
<feature type="domain" description="SH3b" evidence="4">
    <location>
        <begin position="114"/>
        <end position="177"/>
    </location>
</feature>
<dbReference type="Proteomes" id="UP001057134">
    <property type="component" value="Chromosome"/>
</dbReference>
<feature type="domain" description="SH3b" evidence="4">
    <location>
        <begin position="31"/>
        <end position="93"/>
    </location>
</feature>
<feature type="signal peptide" evidence="3">
    <location>
        <begin position="1"/>
        <end position="26"/>
    </location>
</feature>
<dbReference type="InterPro" id="IPR050695">
    <property type="entry name" value="N-acetylmuramoyl_amidase_3"/>
</dbReference>
<protein>
    <submittedName>
        <fullName evidence="5">N-acetylmuramoyl-L-alanine amidase LytC</fullName>
        <ecNumber evidence="5">3.5.1.28</ecNumber>
    </submittedName>
</protein>
<organism evidence="5 6">
    <name type="scientific">Paenibacillus konkukensis</name>
    <dbReference type="NCBI Taxonomy" id="2020716"/>
    <lineage>
        <taxon>Bacteria</taxon>
        <taxon>Bacillati</taxon>
        <taxon>Bacillota</taxon>
        <taxon>Bacilli</taxon>
        <taxon>Bacillales</taxon>
        <taxon>Paenibacillaceae</taxon>
        <taxon>Paenibacillus</taxon>
    </lineage>
</organism>
<dbReference type="SMART" id="SM00287">
    <property type="entry name" value="SH3b"/>
    <property type="match status" value="2"/>
</dbReference>
<evidence type="ECO:0000256" key="1">
    <source>
        <dbReference type="ARBA" id="ARBA00022801"/>
    </source>
</evidence>
<dbReference type="SMART" id="SM00646">
    <property type="entry name" value="Ami_3"/>
    <property type="match status" value="1"/>
</dbReference>